<dbReference type="SUPFAM" id="SSF49503">
    <property type="entry name" value="Cupredoxins"/>
    <property type="match status" value="1"/>
</dbReference>
<organism evidence="7 8">
    <name type="scientific">Stephania japonica</name>
    <dbReference type="NCBI Taxonomy" id="461633"/>
    <lineage>
        <taxon>Eukaryota</taxon>
        <taxon>Viridiplantae</taxon>
        <taxon>Streptophyta</taxon>
        <taxon>Embryophyta</taxon>
        <taxon>Tracheophyta</taxon>
        <taxon>Spermatophyta</taxon>
        <taxon>Magnoliopsida</taxon>
        <taxon>Ranunculales</taxon>
        <taxon>Menispermaceae</taxon>
        <taxon>Menispermoideae</taxon>
        <taxon>Cissampelideae</taxon>
        <taxon>Stephania</taxon>
    </lineage>
</organism>
<dbReference type="InterPro" id="IPR037867">
    <property type="entry name" value="Swd2/WDR82"/>
</dbReference>
<reference evidence="7 8" key="1">
    <citation type="submission" date="2024-01" db="EMBL/GenBank/DDBJ databases">
        <title>Genome assemblies of Stephania.</title>
        <authorList>
            <person name="Yang L."/>
        </authorList>
    </citation>
    <scope>NUCLEOTIDE SEQUENCE [LARGE SCALE GENOMIC DNA]</scope>
    <source>
        <strain evidence="7">QJT</strain>
        <tissue evidence="7">Leaf</tissue>
    </source>
</reference>
<evidence type="ECO:0000259" key="6">
    <source>
        <dbReference type="PROSITE" id="PS51485"/>
    </source>
</evidence>
<keyword evidence="2" id="KW-0853">WD repeat</keyword>
<proteinExistence type="predicted"/>
<dbReference type="InterPro" id="IPR003245">
    <property type="entry name" value="Phytocyanin_dom"/>
</dbReference>
<dbReference type="GO" id="GO:0048188">
    <property type="term" value="C:Set1C/COMPASS complex"/>
    <property type="evidence" value="ECO:0007669"/>
    <property type="project" value="TreeGrafter"/>
</dbReference>
<gene>
    <name evidence="7" type="ORF">Sjap_023733</name>
</gene>
<comment type="subcellular location">
    <subcellularLocation>
        <location evidence="1">Nucleus</location>
    </subcellularLocation>
</comment>
<sequence>MAEVTKEAFDSCSANNMISLHLNGPARIRLNTTSKHYFICMFNGHCSARQKLAISIKPDEDAVSPSGSVVPPQTPISTQLPTSKPGGPFEIFSVGGDTSDANVVKLSNDGRLMLLTTMDGHIHVLDSFYGRLPYIQHRRDSHGNTLVLFDIERGLLGMEMRDVVVCPSNRRVRSQASGMRLFNLSNRRVRTPTSKMMLDQGNCKDFKACNTATFLKEFLLSALQESANILKDTMKETTLPFFVLGSAMAERHQPQQQQLPHNSLNNKDINSNLPQRRRP</sequence>
<keyword evidence="3" id="KW-0677">Repeat</keyword>
<evidence type="ECO:0000256" key="4">
    <source>
        <dbReference type="ARBA" id="ARBA00023242"/>
    </source>
</evidence>
<evidence type="ECO:0000256" key="3">
    <source>
        <dbReference type="ARBA" id="ARBA00022737"/>
    </source>
</evidence>
<dbReference type="EMBL" id="JBBNAE010000010">
    <property type="protein sequence ID" value="KAK9090556.1"/>
    <property type="molecule type" value="Genomic_DNA"/>
</dbReference>
<evidence type="ECO:0000256" key="5">
    <source>
        <dbReference type="SAM" id="MobiDB-lite"/>
    </source>
</evidence>
<dbReference type="GO" id="GO:0009055">
    <property type="term" value="F:electron transfer activity"/>
    <property type="evidence" value="ECO:0007669"/>
    <property type="project" value="InterPro"/>
</dbReference>
<dbReference type="Pfam" id="PF02298">
    <property type="entry name" value="Cu_bind_like"/>
    <property type="match status" value="1"/>
</dbReference>
<accession>A0AAP0HN92</accession>
<dbReference type="PROSITE" id="PS51485">
    <property type="entry name" value="PHYTOCYANIN"/>
    <property type="match status" value="1"/>
</dbReference>
<evidence type="ECO:0000256" key="1">
    <source>
        <dbReference type="ARBA" id="ARBA00004123"/>
    </source>
</evidence>
<feature type="domain" description="Phytocyanin" evidence="6">
    <location>
        <begin position="1"/>
        <end position="58"/>
    </location>
</feature>
<dbReference type="PANTHER" id="PTHR19861:SF0">
    <property type="entry name" value="WD REPEAT-CONTAINING PROTEIN 82"/>
    <property type="match status" value="1"/>
</dbReference>
<name>A0AAP0HN92_9MAGN</name>
<dbReference type="Gene3D" id="2.60.40.420">
    <property type="entry name" value="Cupredoxins - blue copper proteins"/>
    <property type="match status" value="1"/>
</dbReference>
<dbReference type="AlphaFoldDB" id="A0AAP0HN92"/>
<keyword evidence="4" id="KW-0539">Nucleus</keyword>
<dbReference type="GO" id="GO:0003682">
    <property type="term" value="F:chromatin binding"/>
    <property type="evidence" value="ECO:0007669"/>
    <property type="project" value="TreeGrafter"/>
</dbReference>
<dbReference type="InterPro" id="IPR008972">
    <property type="entry name" value="Cupredoxin"/>
</dbReference>
<feature type="region of interest" description="Disordered" evidence="5">
    <location>
        <begin position="63"/>
        <end position="82"/>
    </location>
</feature>
<evidence type="ECO:0000313" key="7">
    <source>
        <dbReference type="EMBL" id="KAK9090556.1"/>
    </source>
</evidence>
<dbReference type="PANTHER" id="PTHR19861">
    <property type="entry name" value="WD40 REPEAT PROTEIN SWD2"/>
    <property type="match status" value="1"/>
</dbReference>
<feature type="compositionally biased region" description="Polar residues" evidence="5">
    <location>
        <begin position="254"/>
        <end position="279"/>
    </location>
</feature>
<evidence type="ECO:0000256" key="2">
    <source>
        <dbReference type="ARBA" id="ARBA00022574"/>
    </source>
</evidence>
<feature type="region of interest" description="Disordered" evidence="5">
    <location>
        <begin position="250"/>
        <end position="279"/>
    </location>
</feature>
<keyword evidence="8" id="KW-1185">Reference proteome</keyword>
<comment type="caution">
    <text evidence="7">The sequence shown here is derived from an EMBL/GenBank/DDBJ whole genome shotgun (WGS) entry which is preliminary data.</text>
</comment>
<dbReference type="Proteomes" id="UP001417504">
    <property type="component" value="Unassembled WGS sequence"/>
</dbReference>
<protein>
    <recommendedName>
        <fullName evidence="6">Phytocyanin domain-containing protein</fullName>
    </recommendedName>
</protein>
<evidence type="ECO:0000313" key="8">
    <source>
        <dbReference type="Proteomes" id="UP001417504"/>
    </source>
</evidence>